<feature type="domain" description="CENP-V/GFA" evidence="4">
    <location>
        <begin position="2"/>
        <end position="109"/>
    </location>
</feature>
<proteinExistence type="inferred from homology"/>
<evidence type="ECO:0000256" key="2">
    <source>
        <dbReference type="ARBA" id="ARBA00022723"/>
    </source>
</evidence>
<evidence type="ECO:0000313" key="6">
    <source>
        <dbReference type="Proteomes" id="UP000232587"/>
    </source>
</evidence>
<dbReference type="Proteomes" id="UP000232587">
    <property type="component" value="Unassembled WGS sequence"/>
</dbReference>
<dbReference type="SUPFAM" id="SSF51316">
    <property type="entry name" value="Mss4-like"/>
    <property type="match status" value="1"/>
</dbReference>
<dbReference type="EMBL" id="PHUF01000008">
    <property type="protein sequence ID" value="PKB13312.1"/>
    <property type="molecule type" value="Genomic_DNA"/>
</dbReference>
<reference evidence="5 6" key="1">
    <citation type="submission" date="2017-11" db="EMBL/GenBank/DDBJ databases">
        <title>Genomic Encyclopedia of Type Strains, Phase III (KMG-III): the genomes of soil and plant-associated and newly described type strains.</title>
        <authorList>
            <person name="Whitman W."/>
        </authorList>
    </citation>
    <scope>NUCLEOTIDE SEQUENCE [LARGE SCALE GENOMIC DNA]</scope>
    <source>
        <strain evidence="5 6">CGMCC 1.12274</strain>
    </source>
</reference>
<dbReference type="Gene3D" id="2.170.150.70">
    <property type="match status" value="1"/>
</dbReference>
<dbReference type="InterPro" id="IPR006913">
    <property type="entry name" value="CENP-V/GFA"/>
</dbReference>
<keyword evidence="3" id="KW-0862">Zinc</keyword>
<dbReference type="RefSeq" id="WP_198519289.1">
    <property type="nucleotide sequence ID" value="NZ_PHUF01000008.1"/>
</dbReference>
<dbReference type="Pfam" id="PF04828">
    <property type="entry name" value="GFA"/>
    <property type="match status" value="1"/>
</dbReference>
<evidence type="ECO:0000256" key="1">
    <source>
        <dbReference type="ARBA" id="ARBA00005495"/>
    </source>
</evidence>
<organism evidence="5 6">
    <name type="scientific">Novosphingobium kunmingense</name>
    <dbReference type="NCBI Taxonomy" id="1211806"/>
    <lineage>
        <taxon>Bacteria</taxon>
        <taxon>Pseudomonadati</taxon>
        <taxon>Pseudomonadota</taxon>
        <taxon>Alphaproteobacteria</taxon>
        <taxon>Sphingomonadales</taxon>
        <taxon>Sphingomonadaceae</taxon>
        <taxon>Novosphingobium</taxon>
    </lineage>
</organism>
<dbReference type="AlphaFoldDB" id="A0A2N0H2Z0"/>
<dbReference type="PROSITE" id="PS51891">
    <property type="entry name" value="CENP_V_GFA"/>
    <property type="match status" value="1"/>
</dbReference>
<keyword evidence="6" id="KW-1185">Reference proteome</keyword>
<evidence type="ECO:0000259" key="4">
    <source>
        <dbReference type="PROSITE" id="PS51891"/>
    </source>
</evidence>
<evidence type="ECO:0000256" key="3">
    <source>
        <dbReference type="ARBA" id="ARBA00022833"/>
    </source>
</evidence>
<dbReference type="GO" id="GO:0046872">
    <property type="term" value="F:metal ion binding"/>
    <property type="evidence" value="ECO:0007669"/>
    <property type="project" value="UniProtKB-KW"/>
</dbReference>
<keyword evidence="2" id="KW-0479">Metal-binding</keyword>
<evidence type="ECO:0000313" key="5">
    <source>
        <dbReference type="EMBL" id="PKB13312.1"/>
    </source>
</evidence>
<dbReference type="GO" id="GO:0016846">
    <property type="term" value="F:carbon-sulfur lyase activity"/>
    <property type="evidence" value="ECO:0007669"/>
    <property type="project" value="InterPro"/>
</dbReference>
<name>A0A2N0H2Z0_9SPHN</name>
<accession>A0A2N0H2Z0</accession>
<dbReference type="InterPro" id="IPR011057">
    <property type="entry name" value="Mss4-like_sf"/>
</dbReference>
<gene>
    <name evidence="5" type="ORF">B0I00_3350</name>
</gene>
<comment type="similarity">
    <text evidence="1">Belongs to the Gfa family.</text>
</comment>
<comment type="caution">
    <text evidence="5">The sequence shown here is derived from an EMBL/GenBank/DDBJ whole genome shotgun (WGS) entry which is preliminary data.</text>
</comment>
<protein>
    <recommendedName>
        <fullName evidence="4">CENP-V/GFA domain-containing protein</fullName>
    </recommendedName>
</protein>
<sequence>MIGGQCLCGQVAVAISRRPDCINMCNCRLCRATGAAWGYFDRSEVTVTGPTAQFVRSDLDDPWLTINFCPRCGSTTHYDATPAHPSDRLGVNTRLFAQDALDGIPVTYQDGRAVMTEDDDFVTTGSGVIGDGKAF</sequence>